<dbReference type="PIRSF" id="PIRSF017082">
    <property type="entry name" value="YflP"/>
    <property type="match status" value="1"/>
</dbReference>
<evidence type="ECO:0000256" key="1">
    <source>
        <dbReference type="ARBA" id="ARBA00006987"/>
    </source>
</evidence>
<protein>
    <submittedName>
        <fullName evidence="3">LacI family transcriptional regulator</fullName>
    </submittedName>
</protein>
<dbReference type="EMBL" id="NEVT01000008">
    <property type="protein sequence ID" value="OZI72697.1"/>
    <property type="molecule type" value="Genomic_DNA"/>
</dbReference>
<dbReference type="Gene3D" id="3.40.190.10">
    <property type="entry name" value="Periplasmic binding protein-like II"/>
    <property type="match status" value="1"/>
</dbReference>
<evidence type="ECO:0000313" key="4">
    <source>
        <dbReference type="Proteomes" id="UP000215633"/>
    </source>
</evidence>
<dbReference type="SUPFAM" id="SSF53850">
    <property type="entry name" value="Periplasmic binding protein-like II"/>
    <property type="match status" value="1"/>
</dbReference>
<evidence type="ECO:0000313" key="3">
    <source>
        <dbReference type="EMBL" id="OZI72697.1"/>
    </source>
</evidence>
<accession>A0A261VFV6</accession>
<proteinExistence type="inferred from homology"/>
<comment type="caution">
    <text evidence="3">The sequence shown here is derived from an EMBL/GenBank/DDBJ whole genome shotgun (WGS) entry which is preliminary data.</text>
</comment>
<name>A0A261VFV6_9BORD</name>
<sequence>MKAIIRMLSIAVLSVAAAGAQAGAYPDRPIRLVVPFPPGGTTDLLGRVFAERLADSLGRQVVVENRPGAGGVIGSDVVAKAPADGYTLLFGTVGTQSINGSLYKQLPFDIDKDFTPLGLFAGVPNILVVNPAVPARNVQELIAYARQNPGQLNMGSAGNGTTNHLSGELFKSMAQVDIMHVPYKGSGPAMADLLSNQLQLMFDNFPGALPYVKAGKLRALAVTSQTRAPQLPDVPTMDEAGVKGYVADVWFGVVGPRGMPQDIVDRLSAEMMRMGKDAALQARLVQLGAASLSGTPEEFAGRIRADAEKWAVLVRASGATVD</sequence>
<dbReference type="PANTHER" id="PTHR42928:SF5">
    <property type="entry name" value="BLR1237 PROTEIN"/>
    <property type="match status" value="1"/>
</dbReference>
<dbReference type="PANTHER" id="PTHR42928">
    <property type="entry name" value="TRICARBOXYLATE-BINDING PROTEIN"/>
    <property type="match status" value="1"/>
</dbReference>
<dbReference type="Gene3D" id="3.40.190.150">
    <property type="entry name" value="Bordetella uptake gene, domain 1"/>
    <property type="match status" value="1"/>
</dbReference>
<evidence type="ECO:0000256" key="2">
    <source>
        <dbReference type="SAM" id="SignalP"/>
    </source>
</evidence>
<dbReference type="CDD" id="cd13578">
    <property type="entry name" value="PBP2_Bug27"/>
    <property type="match status" value="1"/>
</dbReference>
<gene>
    <name evidence="3" type="ORF">CAL24_20675</name>
</gene>
<comment type="similarity">
    <text evidence="1">Belongs to the UPF0065 (bug) family.</text>
</comment>
<dbReference type="Pfam" id="PF03401">
    <property type="entry name" value="TctC"/>
    <property type="match status" value="1"/>
</dbReference>
<dbReference type="AlphaFoldDB" id="A0A261VFV6"/>
<dbReference type="InterPro" id="IPR005064">
    <property type="entry name" value="BUG"/>
</dbReference>
<dbReference type="RefSeq" id="WP_094807782.1">
    <property type="nucleotide sequence ID" value="NZ_NEVT01000008.1"/>
</dbReference>
<dbReference type="Proteomes" id="UP000215633">
    <property type="component" value="Unassembled WGS sequence"/>
</dbReference>
<feature type="chain" id="PRO_5012153216" evidence="2">
    <location>
        <begin position="23"/>
        <end position="322"/>
    </location>
</feature>
<reference evidence="4" key="1">
    <citation type="submission" date="2017-05" db="EMBL/GenBank/DDBJ databases">
        <title>Complete and WGS of Bordetella genogroups.</title>
        <authorList>
            <person name="Spilker T."/>
            <person name="Lipuma J."/>
        </authorList>
    </citation>
    <scope>NUCLEOTIDE SEQUENCE [LARGE SCALE GENOMIC DNA]</scope>
    <source>
        <strain evidence="4">AU8256</strain>
    </source>
</reference>
<feature type="signal peptide" evidence="2">
    <location>
        <begin position="1"/>
        <end position="22"/>
    </location>
</feature>
<organism evidence="3 4">
    <name type="scientific">Bordetella genomosp. 2</name>
    <dbReference type="NCBI Taxonomy" id="1983456"/>
    <lineage>
        <taxon>Bacteria</taxon>
        <taxon>Pseudomonadati</taxon>
        <taxon>Pseudomonadota</taxon>
        <taxon>Betaproteobacteria</taxon>
        <taxon>Burkholderiales</taxon>
        <taxon>Alcaligenaceae</taxon>
        <taxon>Bordetella</taxon>
    </lineage>
</organism>
<keyword evidence="2" id="KW-0732">Signal</keyword>
<keyword evidence="4" id="KW-1185">Reference proteome</keyword>
<dbReference type="InterPro" id="IPR042100">
    <property type="entry name" value="Bug_dom1"/>
</dbReference>